<dbReference type="EMBL" id="KI546073">
    <property type="protein sequence ID" value="EST46652.1"/>
    <property type="molecule type" value="Genomic_DNA"/>
</dbReference>
<dbReference type="GO" id="GO:0005509">
    <property type="term" value="F:calcium ion binding"/>
    <property type="evidence" value="ECO:0007669"/>
    <property type="project" value="InterPro"/>
</dbReference>
<dbReference type="PROSITE" id="PS50222">
    <property type="entry name" value="EF_HAND_2"/>
    <property type="match status" value="2"/>
</dbReference>
<dbReference type="Pfam" id="PF13499">
    <property type="entry name" value="EF-hand_7"/>
    <property type="match status" value="1"/>
</dbReference>
<dbReference type="InterPro" id="IPR050230">
    <property type="entry name" value="CALM/Myosin/TropC-like"/>
</dbReference>
<dbReference type="FunFam" id="1.10.238.10:FF:000001">
    <property type="entry name" value="Calmodulin 1"/>
    <property type="match status" value="1"/>
</dbReference>
<dbReference type="Gene3D" id="1.10.238.10">
    <property type="entry name" value="EF-hand"/>
    <property type="match status" value="2"/>
</dbReference>
<reference evidence="5" key="2">
    <citation type="submission" date="2020-12" db="EMBL/GenBank/DDBJ databases">
        <title>New Spironucleus salmonicida genome in near-complete chromosomes.</title>
        <authorList>
            <person name="Xu F."/>
            <person name="Kurt Z."/>
            <person name="Jimenez-Gonzalez A."/>
            <person name="Astvaldsson A."/>
            <person name="Andersson J.O."/>
            <person name="Svard S.G."/>
        </authorList>
    </citation>
    <scope>NUCLEOTIDE SEQUENCE</scope>
    <source>
        <strain evidence="5">ATCC 50377</strain>
    </source>
</reference>
<dbReference type="CDD" id="cd00051">
    <property type="entry name" value="EFh"/>
    <property type="match status" value="1"/>
</dbReference>
<dbReference type="PROSITE" id="PS00018">
    <property type="entry name" value="EF_HAND_1"/>
    <property type="match status" value="1"/>
</dbReference>
<accession>V6LPP9</accession>
<dbReference type="InterPro" id="IPR002048">
    <property type="entry name" value="EF_hand_dom"/>
</dbReference>
<protein>
    <submittedName>
        <fullName evidence="4">Calmodulin</fullName>
    </submittedName>
</protein>
<dbReference type="EMBL" id="AUWU02000007">
    <property type="protein sequence ID" value="KAH0571270.1"/>
    <property type="molecule type" value="Genomic_DNA"/>
</dbReference>
<dbReference type="OrthoDB" id="26525at2759"/>
<name>V6LPP9_9EUKA</name>
<feature type="domain" description="EF-hand" evidence="3">
    <location>
        <begin position="11"/>
        <end position="46"/>
    </location>
</feature>
<keyword evidence="2" id="KW-0106">Calcium</keyword>
<evidence type="ECO:0000256" key="2">
    <source>
        <dbReference type="ARBA" id="ARBA00022837"/>
    </source>
</evidence>
<dbReference type="PANTHER" id="PTHR23048">
    <property type="entry name" value="MYOSIN LIGHT CHAIN 1, 3"/>
    <property type="match status" value="1"/>
</dbReference>
<dbReference type="InterPro" id="IPR011992">
    <property type="entry name" value="EF-hand-dom_pair"/>
</dbReference>
<sequence length="148" mass="17538">MDDIPQELLVDFLEEIRDSFRVFDPNNTGKITLPQIEKVMNTCSLKPTLQELNEMKDILMQEDFIDFTQYTRIYADSKLNHPKQEQWREIFKAFDRNCDGYVGVSEIKFVLESMGVQVDRDEIQEMINQYNGEIGFQDFCRIFGKFEV</sequence>
<feature type="domain" description="EF-hand" evidence="3">
    <location>
        <begin position="82"/>
        <end position="117"/>
    </location>
</feature>
<evidence type="ECO:0000313" key="5">
    <source>
        <dbReference type="EMBL" id="KAH0571270.1"/>
    </source>
</evidence>
<proteinExistence type="predicted"/>
<evidence type="ECO:0000313" key="6">
    <source>
        <dbReference type="Proteomes" id="UP000018208"/>
    </source>
</evidence>
<dbReference type="SMART" id="SM00054">
    <property type="entry name" value="EFh"/>
    <property type="match status" value="3"/>
</dbReference>
<organism evidence="4">
    <name type="scientific">Spironucleus salmonicida</name>
    <dbReference type="NCBI Taxonomy" id="348837"/>
    <lineage>
        <taxon>Eukaryota</taxon>
        <taxon>Metamonada</taxon>
        <taxon>Diplomonadida</taxon>
        <taxon>Hexamitidae</taxon>
        <taxon>Hexamitinae</taxon>
        <taxon>Spironucleus</taxon>
    </lineage>
</organism>
<evidence type="ECO:0000256" key="1">
    <source>
        <dbReference type="ARBA" id="ARBA00022737"/>
    </source>
</evidence>
<dbReference type="InterPro" id="IPR018247">
    <property type="entry name" value="EF_Hand_1_Ca_BS"/>
</dbReference>
<dbReference type="GO" id="GO:0016460">
    <property type="term" value="C:myosin II complex"/>
    <property type="evidence" value="ECO:0007669"/>
    <property type="project" value="TreeGrafter"/>
</dbReference>
<evidence type="ECO:0000259" key="3">
    <source>
        <dbReference type="PROSITE" id="PS50222"/>
    </source>
</evidence>
<dbReference type="PANTHER" id="PTHR23048:SF0">
    <property type="entry name" value="CALMODULIN LIKE 3"/>
    <property type="match status" value="1"/>
</dbReference>
<dbReference type="AlphaFoldDB" id="V6LPP9"/>
<keyword evidence="6" id="KW-1185">Reference proteome</keyword>
<gene>
    <name evidence="4" type="ORF">SS50377_13455</name>
    <name evidence="5" type="ORF">SS50377_27571</name>
</gene>
<keyword evidence="1" id="KW-0677">Repeat</keyword>
<dbReference type="Proteomes" id="UP000018208">
    <property type="component" value="Unassembled WGS sequence"/>
</dbReference>
<evidence type="ECO:0000313" key="4">
    <source>
        <dbReference type="EMBL" id="EST46652.1"/>
    </source>
</evidence>
<dbReference type="SUPFAM" id="SSF47473">
    <property type="entry name" value="EF-hand"/>
    <property type="match status" value="1"/>
</dbReference>
<reference evidence="4 5" key="1">
    <citation type="journal article" date="2014" name="PLoS Genet.">
        <title>The Genome of Spironucleus salmonicida Highlights a Fish Pathogen Adapted to Fluctuating Environments.</title>
        <authorList>
            <person name="Xu F."/>
            <person name="Jerlstrom-Hultqvist J."/>
            <person name="Einarsson E."/>
            <person name="Astvaldsson A."/>
            <person name="Svard S.G."/>
            <person name="Andersson J.O."/>
        </authorList>
    </citation>
    <scope>NUCLEOTIDE SEQUENCE</scope>
    <source>
        <strain evidence="5">ATCC 50377</strain>
    </source>
</reference>
<dbReference type="VEuPathDB" id="GiardiaDB:SS50377_27571"/>